<dbReference type="InterPro" id="IPR001789">
    <property type="entry name" value="Sig_transdc_resp-reg_receiver"/>
</dbReference>
<organism evidence="5 6">
    <name type="scientific">Pelomonas margarita</name>
    <dbReference type="NCBI Taxonomy" id="3299031"/>
    <lineage>
        <taxon>Bacteria</taxon>
        <taxon>Pseudomonadati</taxon>
        <taxon>Pseudomonadota</taxon>
        <taxon>Betaproteobacteria</taxon>
        <taxon>Burkholderiales</taxon>
        <taxon>Sphaerotilaceae</taxon>
        <taxon>Roseateles</taxon>
    </lineage>
</organism>
<dbReference type="RefSeq" id="WP_394398349.1">
    <property type="nucleotide sequence ID" value="NZ_JBIGHW010000007.1"/>
</dbReference>
<proteinExistence type="predicted"/>
<gene>
    <name evidence="5" type="ORF">ACG0Z3_13885</name>
</gene>
<protein>
    <submittedName>
        <fullName evidence="5">LytR/AlgR family response regulator transcription factor</fullName>
    </submittedName>
</protein>
<sequence>MTGHAPMNLLAPTAVVAEDEAALRGELVEQLGRLWPELAIVGEAADGLEALRLLDQRRPDILFLDIEMPGATGLEVARQVGGRAHVVFVTAYDQYAVAAFDQGAVDYLLKPLAGARLFTAISRLKARLGQGQPPAPLGGVLEQLSARPAPSAARAPLRWINASVGQTLRLITVDEVMFFQSDNKYTRLALKDGEALIRKPLKELIDELDPQQFWQIHRSTLVNVHAIGSVSRDFRGRMQIKLKHGSETLLVAESCAHLFRQM</sequence>
<keyword evidence="1" id="KW-0238">DNA-binding</keyword>
<dbReference type="EMBL" id="JBIGHW010000007">
    <property type="protein sequence ID" value="MFG6441770.1"/>
    <property type="molecule type" value="Genomic_DNA"/>
</dbReference>
<accession>A0ABW7FKB5</accession>
<dbReference type="Pfam" id="PF04397">
    <property type="entry name" value="LytTR"/>
    <property type="match status" value="1"/>
</dbReference>
<keyword evidence="2" id="KW-0597">Phosphoprotein</keyword>
<dbReference type="SMART" id="SM00448">
    <property type="entry name" value="REC"/>
    <property type="match status" value="1"/>
</dbReference>
<dbReference type="InterPro" id="IPR011006">
    <property type="entry name" value="CheY-like_superfamily"/>
</dbReference>
<evidence type="ECO:0000259" key="4">
    <source>
        <dbReference type="PROSITE" id="PS50930"/>
    </source>
</evidence>
<evidence type="ECO:0000259" key="3">
    <source>
        <dbReference type="PROSITE" id="PS50110"/>
    </source>
</evidence>
<dbReference type="PROSITE" id="PS50110">
    <property type="entry name" value="RESPONSE_REGULATORY"/>
    <property type="match status" value="1"/>
</dbReference>
<evidence type="ECO:0000256" key="1">
    <source>
        <dbReference type="ARBA" id="ARBA00023125"/>
    </source>
</evidence>
<name>A0ABW7FKB5_9BURK</name>
<dbReference type="PANTHER" id="PTHR48111">
    <property type="entry name" value="REGULATOR OF RPOS"/>
    <property type="match status" value="1"/>
</dbReference>
<evidence type="ECO:0000313" key="5">
    <source>
        <dbReference type="EMBL" id="MFG6441770.1"/>
    </source>
</evidence>
<dbReference type="SUPFAM" id="SSF52172">
    <property type="entry name" value="CheY-like"/>
    <property type="match status" value="1"/>
</dbReference>
<feature type="domain" description="Response regulatory" evidence="3">
    <location>
        <begin position="13"/>
        <end position="125"/>
    </location>
</feature>
<evidence type="ECO:0000313" key="6">
    <source>
        <dbReference type="Proteomes" id="UP001606301"/>
    </source>
</evidence>
<feature type="domain" description="HTH LytTR-type" evidence="4">
    <location>
        <begin position="160"/>
        <end position="262"/>
    </location>
</feature>
<dbReference type="SMART" id="SM00850">
    <property type="entry name" value="LytTR"/>
    <property type="match status" value="1"/>
</dbReference>
<dbReference type="Pfam" id="PF00072">
    <property type="entry name" value="Response_reg"/>
    <property type="match status" value="1"/>
</dbReference>
<dbReference type="Gene3D" id="3.40.50.2300">
    <property type="match status" value="1"/>
</dbReference>
<dbReference type="Proteomes" id="UP001606301">
    <property type="component" value="Unassembled WGS sequence"/>
</dbReference>
<evidence type="ECO:0000256" key="2">
    <source>
        <dbReference type="PROSITE-ProRule" id="PRU00169"/>
    </source>
</evidence>
<dbReference type="PROSITE" id="PS50930">
    <property type="entry name" value="HTH_LYTTR"/>
    <property type="match status" value="1"/>
</dbReference>
<comment type="caution">
    <text evidence="5">The sequence shown here is derived from an EMBL/GenBank/DDBJ whole genome shotgun (WGS) entry which is preliminary data.</text>
</comment>
<reference evidence="5 6" key="1">
    <citation type="submission" date="2024-08" db="EMBL/GenBank/DDBJ databases">
        <authorList>
            <person name="Lu H."/>
        </authorList>
    </citation>
    <scope>NUCLEOTIDE SEQUENCE [LARGE SCALE GENOMIC DNA]</scope>
    <source>
        <strain evidence="5 6">LKC17W</strain>
    </source>
</reference>
<dbReference type="Gene3D" id="2.40.50.1020">
    <property type="entry name" value="LytTr DNA-binding domain"/>
    <property type="match status" value="1"/>
</dbReference>
<dbReference type="InterPro" id="IPR007492">
    <property type="entry name" value="LytTR_DNA-bd_dom"/>
</dbReference>
<dbReference type="InterPro" id="IPR039420">
    <property type="entry name" value="WalR-like"/>
</dbReference>
<feature type="modified residue" description="4-aspartylphosphate" evidence="2">
    <location>
        <position position="65"/>
    </location>
</feature>
<keyword evidence="6" id="KW-1185">Reference proteome</keyword>
<dbReference type="PANTHER" id="PTHR48111:SF69">
    <property type="entry name" value="RESPONSE REGULATOR RECEIVER"/>
    <property type="match status" value="1"/>
</dbReference>